<organism evidence="4 5">
    <name type="scientific">Sphingomonas japonica</name>
    <dbReference type="NCBI Taxonomy" id="511662"/>
    <lineage>
        <taxon>Bacteria</taxon>
        <taxon>Pseudomonadati</taxon>
        <taxon>Pseudomonadota</taxon>
        <taxon>Alphaproteobacteria</taxon>
        <taxon>Sphingomonadales</taxon>
        <taxon>Sphingomonadaceae</taxon>
        <taxon>Sphingomonas</taxon>
    </lineage>
</organism>
<protein>
    <submittedName>
        <fullName evidence="4">Glutamate carboxypeptidase</fullName>
        <ecNumber evidence="4">3.4.17.11</ecNumber>
    </submittedName>
</protein>
<keyword evidence="4" id="KW-0121">Carboxypeptidase</keyword>
<evidence type="ECO:0000259" key="3">
    <source>
        <dbReference type="Pfam" id="PF07687"/>
    </source>
</evidence>
<keyword evidence="4" id="KW-0645">Protease</keyword>
<dbReference type="SUPFAM" id="SSF55031">
    <property type="entry name" value="Bacterial exopeptidase dimerisation domain"/>
    <property type="match status" value="1"/>
</dbReference>
<dbReference type="Gene3D" id="3.40.630.10">
    <property type="entry name" value="Zn peptidases"/>
    <property type="match status" value="1"/>
</dbReference>
<reference evidence="4 5" key="1">
    <citation type="submission" date="2020-03" db="EMBL/GenBank/DDBJ databases">
        <title>Genomic Encyclopedia of Type Strains, Phase IV (KMG-IV): sequencing the most valuable type-strain genomes for metagenomic binning, comparative biology and taxonomic classification.</title>
        <authorList>
            <person name="Goeker M."/>
        </authorList>
    </citation>
    <scope>NUCLEOTIDE SEQUENCE [LARGE SCALE GENOMIC DNA]</scope>
    <source>
        <strain evidence="4 5">DSM 22753</strain>
    </source>
</reference>
<gene>
    <name evidence="4" type="ORF">FHT01_002735</name>
</gene>
<name>A0ABX0U3N9_9SPHN</name>
<keyword evidence="5" id="KW-1185">Reference proteome</keyword>
<proteinExistence type="predicted"/>
<dbReference type="Pfam" id="PF01546">
    <property type="entry name" value="Peptidase_M20"/>
    <property type="match status" value="1"/>
</dbReference>
<dbReference type="InterPro" id="IPR036264">
    <property type="entry name" value="Bact_exopeptidase_dim_dom"/>
</dbReference>
<dbReference type="Proteomes" id="UP000788153">
    <property type="component" value="Unassembled WGS sequence"/>
</dbReference>
<dbReference type="GO" id="GO:0004180">
    <property type="term" value="F:carboxypeptidase activity"/>
    <property type="evidence" value="ECO:0007669"/>
    <property type="project" value="UniProtKB-KW"/>
</dbReference>
<keyword evidence="2 4" id="KW-0378">Hydrolase</keyword>
<dbReference type="InterPro" id="IPR050072">
    <property type="entry name" value="Peptidase_M20A"/>
</dbReference>
<accession>A0ABX0U3N9</accession>
<dbReference type="Pfam" id="PF07687">
    <property type="entry name" value="M20_dimer"/>
    <property type="match status" value="1"/>
</dbReference>
<dbReference type="RefSeq" id="WP_140047642.1">
    <property type="nucleotide sequence ID" value="NZ_BAAAEV010000001.1"/>
</dbReference>
<dbReference type="PANTHER" id="PTHR43808">
    <property type="entry name" value="ACETYLORNITHINE DEACETYLASE"/>
    <property type="match status" value="1"/>
</dbReference>
<dbReference type="EC" id="3.4.17.11" evidence="4"/>
<dbReference type="InterPro" id="IPR002933">
    <property type="entry name" value="Peptidase_M20"/>
</dbReference>
<evidence type="ECO:0000313" key="4">
    <source>
        <dbReference type="EMBL" id="NIJ25193.1"/>
    </source>
</evidence>
<dbReference type="SUPFAM" id="SSF53187">
    <property type="entry name" value="Zn-dependent exopeptidases"/>
    <property type="match status" value="1"/>
</dbReference>
<comment type="caution">
    <text evidence="4">The sequence shown here is derived from an EMBL/GenBank/DDBJ whole genome shotgun (WGS) entry which is preliminary data.</text>
</comment>
<evidence type="ECO:0000256" key="1">
    <source>
        <dbReference type="ARBA" id="ARBA00022723"/>
    </source>
</evidence>
<dbReference type="NCBIfam" id="NF005602">
    <property type="entry name" value="PRK07338.1"/>
    <property type="match status" value="1"/>
</dbReference>
<dbReference type="PANTHER" id="PTHR43808:SF9">
    <property type="entry name" value="BLL0789 PROTEIN"/>
    <property type="match status" value="1"/>
</dbReference>
<keyword evidence="1" id="KW-0479">Metal-binding</keyword>
<dbReference type="Gene3D" id="3.30.70.360">
    <property type="match status" value="1"/>
</dbReference>
<sequence>MTLSASETTLVETARAAPMLAQVEAWVAVNSGTGNLAGVGAMAQLLADAFAVLPGELALRDPDPVERVDPGGTLRAIEHGRHLHLAVRPQAPVQMLFTGHMDTVYPADHPFQTARWMDDGSLNAPGGADMKGGLSLMLAALKAVEASPLAARFGYEVVINSDEETGSLSSAALLAKAARGKVAALTYEPALPDGTLAGARGGTGNFAVTVRGRSAHAGRNPEDGRNAIVAAADLALRLDAARRPGLSVNPARIDGGGPNNVVPDLAVLRVNFRPGDSAAIAEAQAALDAAIAAVAAQHDVHIAAHGSFNRPPKPIDPGAQRLFAVVEAAGADLDIPVAWRATGGVCDGNNIAASGVPVVDTMGARGGAIHSADEFLIPDSLPERAALSALTIARIIEKGHP</sequence>
<feature type="domain" description="Peptidase M20 dimerisation" evidence="3">
    <location>
        <begin position="200"/>
        <end position="297"/>
    </location>
</feature>
<evidence type="ECO:0000256" key="2">
    <source>
        <dbReference type="ARBA" id="ARBA00022801"/>
    </source>
</evidence>
<evidence type="ECO:0000313" key="5">
    <source>
        <dbReference type="Proteomes" id="UP000788153"/>
    </source>
</evidence>
<dbReference type="InterPro" id="IPR011650">
    <property type="entry name" value="Peptidase_M20_dimer"/>
</dbReference>
<dbReference type="EMBL" id="JAASQP010000001">
    <property type="protein sequence ID" value="NIJ25193.1"/>
    <property type="molecule type" value="Genomic_DNA"/>
</dbReference>